<evidence type="ECO:0000313" key="2">
    <source>
        <dbReference type="Proteomes" id="UP000499080"/>
    </source>
</evidence>
<organism evidence="1 2">
    <name type="scientific">Araneus ventricosus</name>
    <name type="common">Orbweaver spider</name>
    <name type="synonym">Epeira ventricosa</name>
    <dbReference type="NCBI Taxonomy" id="182803"/>
    <lineage>
        <taxon>Eukaryota</taxon>
        <taxon>Metazoa</taxon>
        <taxon>Ecdysozoa</taxon>
        <taxon>Arthropoda</taxon>
        <taxon>Chelicerata</taxon>
        <taxon>Arachnida</taxon>
        <taxon>Araneae</taxon>
        <taxon>Araneomorphae</taxon>
        <taxon>Entelegynae</taxon>
        <taxon>Araneoidea</taxon>
        <taxon>Araneidae</taxon>
        <taxon>Araneus</taxon>
    </lineage>
</organism>
<dbReference type="EMBL" id="BGPR01062987">
    <property type="protein sequence ID" value="GBO38319.1"/>
    <property type="molecule type" value="Genomic_DNA"/>
</dbReference>
<reference evidence="1 2" key="1">
    <citation type="journal article" date="2019" name="Sci. Rep.">
        <title>Orb-weaving spider Araneus ventricosus genome elucidates the spidroin gene catalogue.</title>
        <authorList>
            <person name="Kono N."/>
            <person name="Nakamura H."/>
            <person name="Ohtoshi R."/>
            <person name="Moran D.A.P."/>
            <person name="Shinohara A."/>
            <person name="Yoshida Y."/>
            <person name="Fujiwara M."/>
            <person name="Mori M."/>
            <person name="Tomita M."/>
            <person name="Arakawa K."/>
        </authorList>
    </citation>
    <scope>NUCLEOTIDE SEQUENCE [LARGE SCALE GENOMIC DNA]</scope>
</reference>
<protein>
    <submittedName>
        <fullName evidence="1">Uncharacterized protein</fullName>
    </submittedName>
</protein>
<accession>A0A4Y2WMF2</accession>
<keyword evidence="2" id="KW-1185">Reference proteome</keyword>
<name>A0A4Y2WMF2_ARAVE</name>
<dbReference type="Proteomes" id="UP000499080">
    <property type="component" value="Unassembled WGS sequence"/>
</dbReference>
<sequence length="167" mass="19425">MWKRLPDASNLNAHYRNVYNEKLTLFNDVVKQFLSLKGFLNELFLTAVPKFHEKSDSEAVQILKPTDEIIRSDSYLYQHPILKQRECFSGPELRILNHGQMMRTTSEAAPHFPNLRDTSSGDDDLPLRMETTTRFTCKAFLRWNRVSYLEASELQAKILTLGHRGPR</sequence>
<comment type="caution">
    <text evidence="1">The sequence shown here is derived from an EMBL/GenBank/DDBJ whole genome shotgun (WGS) entry which is preliminary data.</text>
</comment>
<proteinExistence type="predicted"/>
<dbReference type="AlphaFoldDB" id="A0A4Y2WMF2"/>
<evidence type="ECO:0000313" key="1">
    <source>
        <dbReference type="EMBL" id="GBO38319.1"/>
    </source>
</evidence>
<gene>
    <name evidence="1" type="ORF">AVEN_5719_1</name>
</gene>